<organism evidence="1 2">
    <name type="scientific">Glaciimonas immobilis</name>
    <dbReference type="NCBI Taxonomy" id="728004"/>
    <lineage>
        <taxon>Bacteria</taxon>
        <taxon>Pseudomonadati</taxon>
        <taxon>Pseudomonadota</taxon>
        <taxon>Betaproteobacteria</taxon>
        <taxon>Burkholderiales</taxon>
        <taxon>Oxalobacteraceae</taxon>
        <taxon>Glaciimonas</taxon>
    </lineage>
</organism>
<sequence length="57" mass="6146">MRQRGRLDNSGAEITLKGCAIAAMPVTLEGVLIAYNLLEPTMSVVGLCTWLARLRGD</sequence>
<gene>
    <name evidence="1" type="ORF">HNR39_001592</name>
</gene>
<dbReference type="EMBL" id="JACHHQ010000003">
    <property type="protein sequence ID" value="MBB5199760.1"/>
    <property type="molecule type" value="Genomic_DNA"/>
</dbReference>
<comment type="caution">
    <text evidence="1">The sequence shown here is derived from an EMBL/GenBank/DDBJ whole genome shotgun (WGS) entry which is preliminary data.</text>
</comment>
<reference evidence="1 2" key="1">
    <citation type="submission" date="2020-08" db="EMBL/GenBank/DDBJ databases">
        <title>Genomic Encyclopedia of Type Strains, Phase IV (KMG-IV): sequencing the most valuable type-strain genomes for metagenomic binning, comparative biology and taxonomic classification.</title>
        <authorList>
            <person name="Goeker M."/>
        </authorList>
    </citation>
    <scope>NUCLEOTIDE SEQUENCE [LARGE SCALE GENOMIC DNA]</scope>
    <source>
        <strain evidence="1 2">DSM 23240</strain>
    </source>
</reference>
<name>A0A840RT80_9BURK</name>
<proteinExistence type="predicted"/>
<accession>A0A840RT80</accession>
<protein>
    <submittedName>
        <fullName evidence="1">Uncharacterized protein</fullName>
    </submittedName>
</protein>
<dbReference type="AlphaFoldDB" id="A0A840RT80"/>
<dbReference type="RefSeq" id="WP_168056141.1">
    <property type="nucleotide sequence ID" value="NZ_JAAOZT010000009.1"/>
</dbReference>
<dbReference type="Proteomes" id="UP000571084">
    <property type="component" value="Unassembled WGS sequence"/>
</dbReference>
<evidence type="ECO:0000313" key="1">
    <source>
        <dbReference type="EMBL" id="MBB5199760.1"/>
    </source>
</evidence>
<evidence type="ECO:0000313" key="2">
    <source>
        <dbReference type="Proteomes" id="UP000571084"/>
    </source>
</evidence>
<keyword evidence="2" id="KW-1185">Reference proteome</keyword>